<dbReference type="Proteomes" id="UP001152622">
    <property type="component" value="Chromosome 21"/>
</dbReference>
<protein>
    <submittedName>
        <fullName evidence="2">Uncharacterized protein</fullName>
    </submittedName>
</protein>
<evidence type="ECO:0000313" key="3">
    <source>
        <dbReference type="Proteomes" id="UP001152622"/>
    </source>
</evidence>
<feature type="compositionally biased region" description="Polar residues" evidence="1">
    <location>
        <begin position="63"/>
        <end position="73"/>
    </location>
</feature>
<gene>
    <name evidence="2" type="ORF">SKAU_G00409420</name>
</gene>
<proteinExistence type="predicted"/>
<reference evidence="2" key="1">
    <citation type="journal article" date="2023" name="Science">
        <title>Genome structures resolve the early diversification of teleost fishes.</title>
        <authorList>
            <person name="Parey E."/>
            <person name="Louis A."/>
            <person name="Montfort J."/>
            <person name="Bouchez O."/>
            <person name="Roques C."/>
            <person name="Iampietro C."/>
            <person name="Lluch J."/>
            <person name="Castinel A."/>
            <person name="Donnadieu C."/>
            <person name="Desvignes T."/>
            <person name="Floi Bucao C."/>
            <person name="Jouanno E."/>
            <person name="Wen M."/>
            <person name="Mejri S."/>
            <person name="Dirks R."/>
            <person name="Jansen H."/>
            <person name="Henkel C."/>
            <person name="Chen W.J."/>
            <person name="Zahm M."/>
            <person name="Cabau C."/>
            <person name="Klopp C."/>
            <person name="Thompson A.W."/>
            <person name="Robinson-Rechavi M."/>
            <person name="Braasch I."/>
            <person name="Lecointre G."/>
            <person name="Bobe J."/>
            <person name="Postlethwait J.H."/>
            <person name="Berthelot C."/>
            <person name="Roest Crollius H."/>
            <person name="Guiguen Y."/>
        </authorList>
    </citation>
    <scope>NUCLEOTIDE SEQUENCE</scope>
    <source>
        <strain evidence="2">WJC10195</strain>
    </source>
</reference>
<organism evidence="2 3">
    <name type="scientific">Synaphobranchus kaupii</name>
    <name type="common">Kaup's arrowtooth eel</name>
    <dbReference type="NCBI Taxonomy" id="118154"/>
    <lineage>
        <taxon>Eukaryota</taxon>
        <taxon>Metazoa</taxon>
        <taxon>Chordata</taxon>
        <taxon>Craniata</taxon>
        <taxon>Vertebrata</taxon>
        <taxon>Euteleostomi</taxon>
        <taxon>Actinopterygii</taxon>
        <taxon>Neopterygii</taxon>
        <taxon>Teleostei</taxon>
        <taxon>Anguilliformes</taxon>
        <taxon>Synaphobranchidae</taxon>
        <taxon>Synaphobranchus</taxon>
    </lineage>
</organism>
<evidence type="ECO:0000256" key="1">
    <source>
        <dbReference type="SAM" id="MobiDB-lite"/>
    </source>
</evidence>
<comment type="caution">
    <text evidence="2">The sequence shown here is derived from an EMBL/GenBank/DDBJ whole genome shotgun (WGS) entry which is preliminary data.</text>
</comment>
<dbReference type="OrthoDB" id="8957768at2759"/>
<keyword evidence="3" id="KW-1185">Reference proteome</keyword>
<dbReference type="EMBL" id="JAINUF010000021">
    <property type="protein sequence ID" value="KAJ8335303.1"/>
    <property type="molecule type" value="Genomic_DNA"/>
</dbReference>
<sequence length="209" mass="22143">MAASCVWRGSATLSQAAGNKSLVSACPPPSSWPLEVPCSCWVIIAFTCAAKAEPKWKPFCKSSWKSSTVSNQRGRADDELSSLPDLHVGPGSDLALELRLRSVMGDRRDSRSPDSSSVSSPPPAQRSPPAGAISCRHDFATPPITSAVNSPISNMGSPFSVISSSLGSPCIPGTPFRGLRANQQPSDQCVFQEFRDKLHSIHVGPARGQ</sequence>
<feature type="region of interest" description="Disordered" evidence="1">
    <location>
        <begin position="105"/>
        <end position="136"/>
    </location>
</feature>
<evidence type="ECO:0000313" key="2">
    <source>
        <dbReference type="EMBL" id="KAJ8335303.1"/>
    </source>
</evidence>
<dbReference type="AlphaFoldDB" id="A0A9Q1EAM2"/>
<feature type="region of interest" description="Disordered" evidence="1">
    <location>
        <begin position="60"/>
        <end position="84"/>
    </location>
</feature>
<name>A0A9Q1EAM2_SYNKA</name>
<accession>A0A9Q1EAM2</accession>